<dbReference type="EMBL" id="QMFZ01000002">
    <property type="protein sequence ID" value="RBB42383.1"/>
    <property type="molecule type" value="Genomic_DNA"/>
</dbReference>
<evidence type="ECO:0000256" key="1">
    <source>
        <dbReference type="ARBA" id="ARBA00004651"/>
    </source>
</evidence>
<dbReference type="PANTHER" id="PTHR43227:SF8">
    <property type="entry name" value="DIACETYLCHITOBIOSE UPTAKE SYSTEM PERMEASE PROTEIN DASB"/>
    <property type="match status" value="1"/>
</dbReference>
<name>A0A365R1X5_9BURK</name>
<evidence type="ECO:0000256" key="6">
    <source>
        <dbReference type="ARBA" id="ARBA00023136"/>
    </source>
</evidence>
<comment type="similarity">
    <text evidence="7">Belongs to the binding-protein-dependent transport system permease family.</text>
</comment>
<dbReference type="Gene3D" id="1.10.3720.10">
    <property type="entry name" value="MetI-like"/>
    <property type="match status" value="1"/>
</dbReference>
<dbReference type="Pfam" id="PF00528">
    <property type="entry name" value="BPD_transp_1"/>
    <property type="match status" value="1"/>
</dbReference>
<dbReference type="GO" id="GO:0055085">
    <property type="term" value="P:transmembrane transport"/>
    <property type="evidence" value="ECO:0007669"/>
    <property type="project" value="InterPro"/>
</dbReference>
<dbReference type="GO" id="GO:0005886">
    <property type="term" value="C:plasma membrane"/>
    <property type="evidence" value="ECO:0007669"/>
    <property type="project" value="UniProtKB-SubCell"/>
</dbReference>
<keyword evidence="4 7" id="KW-0812">Transmembrane</keyword>
<feature type="transmembrane region" description="Helical" evidence="7">
    <location>
        <begin position="186"/>
        <end position="208"/>
    </location>
</feature>
<reference evidence="10 11" key="1">
    <citation type="submission" date="2018-06" db="EMBL/GenBank/DDBJ databases">
        <title>Draft genome sequence of Burkholderia reimsis strain BE51 isolated from a French agricultural soil.</title>
        <authorList>
            <person name="Esmaeel Q."/>
        </authorList>
    </citation>
    <scope>NUCLEOTIDE SEQUENCE [LARGE SCALE GENOMIC DNA]</scope>
    <source>
        <strain evidence="10 11">BE51</strain>
    </source>
</reference>
<keyword evidence="2 7" id="KW-0813">Transport</keyword>
<evidence type="ECO:0000256" key="5">
    <source>
        <dbReference type="ARBA" id="ARBA00022989"/>
    </source>
</evidence>
<feature type="region of interest" description="Disordered" evidence="8">
    <location>
        <begin position="1"/>
        <end position="25"/>
    </location>
</feature>
<comment type="subcellular location">
    <subcellularLocation>
        <location evidence="1 7">Cell membrane</location>
        <topology evidence="1 7">Multi-pass membrane protein</topology>
    </subcellularLocation>
</comment>
<feature type="transmembrane region" description="Helical" evidence="7">
    <location>
        <begin position="292"/>
        <end position="312"/>
    </location>
</feature>
<evidence type="ECO:0000256" key="3">
    <source>
        <dbReference type="ARBA" id="ARBA00022475"/>
    </source>
</evidence>
<feature type="compositionally biased region" description="Pro residues" evidence="8">
    <location>
        <begin position="13"/>
        <end position="24"/>
    </location>
</feature>
<sequence length="322" mass="35562">MSSPISSRHLEPPAAPPEPPPPRAPAAVTAVELPARRPSPAVRRQRRAAWLFLAPACAMVAVYVIWPILSTLWLSLYNWDGMTERTFVGLANYAELLQAPTFYTALRNNVIWLALFMLAPPLGLALALYLNQAVAGIRLVKSLFFAPFVLSGVVVGLIFSWFYDPTFGLLALIAGHGIPVLGDARYATFGVVFAALWPQTAYCMILYLTGLTSLNPEQIEAARMEGARGFALLWHVVLPQLRPPTFMAIVVTVIGALRSFDLISVMTSGGPFESSTVLAYYMYDQAIKYYRLGYSASIAAVLFAIMLVYIVFQLRRLLRNEQ</sequence>
<keyword evidence="5 7" id="KW-1133">Transmembrane helix</keyword>
<dbReference type="InterPro" id="IPR035906">
    <property type="entry name" value="MetI-like_sf"/>
</dbReference>
<evidence type="ECO:0000313" key="10">
    <source>
        <dbReference type="EMBL" id="RBB42383.1"/>
    </source>
</evidence>
<dbReference type="AlphaFoldDB" id="A0A365R1X5"/>
<protein>
    <submittedName>
        <fullName evidence="10">Sugar ABC transporter permease</fullName>
    </submittedName>
</protein>
<keyword evidence="3" id="KW-1003">Cell membrane</keyword>
<dbReference type="SUPFAM" id="SSF160964">
    <property type="entry name" value="MalF N-terminal region-like"/>
    <property type="match status" value="1"/>
</dbReference>
<evidence type="ECO:0000256" key="2">
    <source>
        <dbReference type="ARBA" id="ARBA00022448"/>
    </source>
</evidence>
<dbReference type="InterPro" id="IPR000515">
    <property type="entry name" value="MetI-like"/>
</dbReference>
<evidence type="ECO:0000256" key="7">
    <source>
        <dbReference type="RuleBase" id="RU363032"/>
    </source>
</evidence>
<evidence type="ECO:0000313" key="11">
    <source>
        <dbReference type="Proteomes" id="UP000252458"/>
    </source>
</evidence>
<organism evidence="10 11">
    <name type="scientific">Burkholderia reimsis</name>
    <dbReference type="NCBI Taxonomy" id="2234132"/>
    <lineage>
        <taxon>Bacteria</taxon>
        <taxon>Pseudomonadati</taxon>
        <taxon>Pseudomonadota</taxon>
        <taxon>Betaproteobacteria</taxon>
        <taxon>Burkholderiales</taxon>
        <taxon>Burkholderiaceae</taxon>
        <taxon>Burkholderia</taxon>
    </lineage>
</organism>
<evidence type="ECO:0000256" key="4">
    <source>
        <dbReference type="ARBA" id="ARBA00022692"/>
    </source>
</evidence>
<dbReference type="PANTHER" id="PTHR43227">
    <property type="entry name" value="BLL4140 PROTEIN"/>
    <property type="match status" value="1"/>
</dbReference>
<feature type="transmembrane region" description="Helical" evidence="7">
    <location>
        <begin position="142"/>
        <end position="163"/>
    </location>
</feature>
<dbReference type="CDD" id="cd06261">
    <property type="entry name" value="TM_PBP2"/>
    <property type="match status" value="1"/>
</dbReference>
<feature type="transmembrane region" description="Helical" evidence="7">
    <location>
        <begin position="48"/>
        <end position="69"/>
    </location>
</feature>
<dbReference type="SUPFAM" id="SSF161098">
    <property type="entry name" value="MetI-like"/>
    <property type="match status" value="1"/>
</dbReference>
<dbReference type="InterPro" id="IPR050809">
    <property type="entry name" value="UgpAE/MalFG_permease"/>
</dbReference>
<feature type="domain" description="ABC transmembrane type-1" evidence="9">
    <location>
        <begin position="105"/>
        <end position="315"/>
    </location>
</feature>
<comment type="caution">
    <text evidence="10">The sequence shown here is derived from an EMBL/GenBank/DDBJ whole genome shotgun (WGS) entry which is preliminary data.</text>
</comment>
<keyword evidence="6 7" id="KW-0472">Membrane</keyword>
<evidence type="ECO:0000256" key="8">
    <source>
        <dbReference type="SAM" id="MobiDB-lite"/>
    </source>
</evidence>
<dbReference type="PROSITE" id="PS50928">
    <property type="entry name" value="ABC_TM1"/>
    <property type="match status" value="1"/>
</dbReference>
<gene>
    <name evidence="10" type="ORF">DPV79_04060</name>
</gene>
<accession>A0A365R1X5</accession>
<dbReference type="RefSeq" id="WP_113044842.1">
    <property type="nucleotide sequence ID" value="NZ_QMFZ01000002.1"/>
</dbReference>
<proteinExistence type="inferred from homology"/>
<dbReference type="Proteomes" id="UP000252458">
    <property type="component" value="Unassembled WGS sequence"/>
</dbReference>
<feature type="transmembrane region" description="Helical" evidence="7">
    <location>
        <begin position="110"/>
        <end position="130"/>
    </location>
</feature>
<evidence type="ECO:0000259" key="9">
    <source>
        <dbReference type="PROSITE" id="PS50928"/>
    </source>
</evidence>
<keyword evidence="11" id="KW-1185">Reference proteome</keyword>